<evidence type="ECO:0000256" key="4">
    <source>
        <dbReference type="ARBA" id="ARBA00022989"/>
    </source>
</evidence>
<evidence type="ECO:0000313" key="7">
    <source>
        <dbReference type="EMBL" id="WFT73640.1"/>
    </source>
</evidence>
<keyword evidence="2" id="KW-1003">Cell membrane</keyword>
<evidence type="ECO:0000313" key="8">
    <source>
        <dbReference type="Proteomes" id="UP001221597"/>
    </source>
</evidence>
<feature type="transmembrane region" description="Helical" evidence="6">
    <location>
        <begin position="76"/>
        <end position="93"/>
    </location>
</feature>
<comment type="subcellular location">
    <subcellularLocation>
        <location evidence="1">Cell membrane</location>
        <topology evidence="1">Multi-pass membrane protein</topology>
    </subcellularLocation>
</comment>
<accession>A0ABY8IYL1</accession>
<dbReference type="PIRSF" id="PIRSF006324">
    <property type="entry name" value="LeuE"/>
    <property type="match status" value="1"/>
</dbReference>
<evidence type="ECO:0000256" key="5">
    <source>
        <dbReference type="ARBA" id="ARBA00023136"/>
    </source>
</evidence>
<proteinExistence type="predicted"/>
<evidence type="ECO:0000256" key="1">
    <source>
        <dbReference type="ARBA" id="ARBA00004651"/>
    </source>
</evidence>
<protein>
    <submittedName>
        <fullName evidence="7">LysE family translocator</fullName>
    </submittedName>
</protein>
<dbReference type="RefSeq" id="WP_283075647.1">
    <property type="nucleotide sequence ID" value="NZ_CP121671.1"/>
</dbReference>
<evidence type="ECO:0000256" key="2">
    <source>
        <dbReference type="ARBA" id="ARBA00022475"/>
    </source>
</evidence>
<keyword evidence="3 6" id="KW-0812">Transmembrane</keyword>
<sequence>MKKMWKISFVSSFIMLCFILWMYFQTDLLGSNISWYAFVPAAIVMAATPGANQILSLRNGYVKSPSVAIKAVSGRFFAFILMIGAVALGLGTLMASSSIIFQLVKWIGVIYLMYLGIQMLRRSPRSEGQDRVSASPSHDEGLAKAKPVPVYESVKQEFIVAATNPKAYILFAVFLPQFIDPNAANTVGLLFTVGLLYIIIEFICSCGYAYAGGLLYKKKAGFDKDKLMNRIAGFSMIGLSIWLATEKSPSK</sequence>
<reference evidence="7 8" key="1">
    <citation type="submission" date="2023-04" db="EMBL/GenBank/DDBJ databases">
        <title>Genome sequence of Halobacillus naozhouensis KACC 21980.</title>
        <authorList>
            <person name="Kim S."/>
            <person name="Heo J."/>
            <person name="Kwon S.-W."/>
        </authorList>
    </citation>
    <scope>NUCLEOTIDE SEQUENCE [LARGE SCALE GENOMIC DNA]</scope>
    <source>
        <strain evidence="7 8">KCTC 13234</strain>
    </source>
</reference>
<dbReference type="PANTHER" id="PTHR30086">
    <property type="entry name" value="ARGININE EXPORTER PROTEIN ARGO"/>
    <property type="match status" value="1"/>
</dbReference>
<dbReference type="InterPro" id="IPR001123">
    <property type="entry name" value="LeuE-type"/>
</dbReference>
<feature type="transmembrane region" description="Helical" evidence="6">
    <location>
        <begin position="227"/>
        <end position="245"/>
    </location>
</feature>
<feature type="transmembrane region" description="Helical" evidence="6">
    <location>
        <begin position="36"/>
        <end position="55"/>
    </location>
</feature>
<dbReference type="Proteomes" id="UP001221597">
    <property type="component" value="Chromosome"/>
</dbReference>
<dbReference type="Pfam" id="PF01810">
    <property type="entry name" value="LysE"/>
    <property type="match status" value="1"/>
</dbReference>
<feature type="transmembrane region" description="Helical" evidence="6">
    <location>
        <begin position="99"/>
        <end position="117"/>
    </location>
</feature>
<keyword evidence="4 6" id="KW-1133">Transmembrane helix</keyword>
<dbReference type="PANTHER" id="PTHR30086:SF14">
    <property type="entry name" value="HOMOSERINE_HOMOSERINE LACTONE EFFLUX PROTEIN"/>
    <property type="match status" value="1"/>
</dbReference>
<organism evidence="7 8">
    <name type="scientific">Halobacillus naozhouensis</name>
    <dbReference type="NCBI Taxonomy" id="554880"/>
    <lineage>
        <taxon>Bacteria</taxon>
        <taxon>Bacillati</taxon>
        <taxon>Bacillota</taxon>
        <taxon>Bacilli</taxon>
        <taxon>Bacillales</taxon>
        <taxon>Bacillaceae</taxon>
        <taxon>Halobacillus</taxon>
    </lineage>
</organism>
<dbReference type="EMBL" id="CP121671">
    <property type="protein sequence ID" value="WFT73640.1"/>
    <property type="molecule type" value="Genomic_DNA"/>
</dbReference>
<feature type="transmembrane region" description="Helical" evidence="6">
    <location>
        <begin position="191"/>
        <end position="215"/>
    </location>
</feature>
<feature type="transmembrane region" description="Helical" evidence="6">
    <location>
        <begin position="7"/>
        <end position="24"/>
    </location>
</feature>
<evidence type="ECO:0000256" key="6">
    <source>
        <dbReference type="SAM" id="Phobius"/>
    </source>
</evidence>
<name>A0ABY8IYL1_9BACI</name>
<keyword evidence="5 6" id="KW-0472">Membrane</keyword>
<keyword evidence="8" id="KW-1185">Reference proteome</keyword>
<gene>
    <name evidence="7" type="ORF">P9989_14840</name>
</gene>
<evidence type="ECO:0000256" key="3">
    <source>
        <dbReference type="ARBA" id="ARBA00022692"/>
    </source>
</evidence>